<dbReference type="AlphaFoldDB" id="A0A016SC97"/>
<name>A0A016SC97_9BILA</name>
<reference evidence="2" key="1">
    <citation type="journal article" date="2015" name="Nat. Genet.">
        <title>The genome and transcriptome of the zoonotic hookworm Ancylostoma ceylanicum identify infection-specific gene families.</title>
        <authorList>
            <person name="Schwarz E.M."/>
            <person name="Hu Y."/>
            <person name="Antoshechkin I."/>
            <person name="Miller M.M."/>
            <person name="Sternberg P.W."/>
            <person name="Aroian R.V."/>
        </authorList>
    </citation>
    <scope>NUCLEOTIDE SEQUENCE</scope>
    <source>
        <strain evidence="2">HY135</strain>
    </source>
</reference>
<evidence type="ECO:0000313" key="2">
    <source>
        <dbReference type="Proteomes" id="UP000024635"/>
    </source>
</evidence>
<proteinExistence type="predicted"/>
<keyword evidence="2" id="KW-1185">Reference proteome</keyword>
<dbReference type="EMBL" id="JARK01001591">
    <property type="protein sequence ID" value="EYB87919.1"/>
    <property type="molecule type" value="Genomic_DNA"/>
</dbReference>
<sequence length="101" mass="11756">MVPLYFSGLHRPNSCMAAASHIWPVKFGHRHVYSRYAPVKRKIMEARGVKRHHLEINSRDELVKALVFFTVLNIVQLVCHNVYRILTSHPPPTVMVRLLCR</sequence>
<comment type="caution">
    <text evidence="1">The sequence shown here is derived from an EMBL/GenBank/DDBJ whole genome shotgun (WGS) entry which is preliminary data.</text>
</comment>
<evidence type="ECO:0000313" key="1">
    <source>
        <dbReference type="EMBL" id="EYB87919.1"/>
    </source>
</evidence>
<organism evidence="1 2">
    <name type="scientific">Ancylostoma ceylanicum</name>
    <dbReference type="NCBI Taxonomy" id="53326"/>
    <lineage>
        <taxon>Eukaryota</taxon>
        <taxon>Metazoa</taxon>
        <taxon>Ecdysozoa</taxon>
        <taxon>Nematoda</taxon>
        <taxon>Chromadorea</taxon>
        <taxon>Rhabditida</taxon>
        <taxon>Rhabditina</taxon>
        <taxon>Rhabditomorpha</taxon>
        <taxon>Strongyloidea</taxon>
        <taxon>Ancylostomatidae</taxon>
        <taxon>Ancylostomatinae</taxon>
        <taxon>Ancylostoma</taxon>
    </lineage>
</organism>
<protein>
    <submittedName>
        <fullName evidence="1">Uncharacterized protein</fullName>
    </submittedName>
</protein>
<accession>A0A016SC97</accession>
<dbReference type="Proteomes" id="UP000024635">
    <property type="component" value="Unassembled WGS sequence"/>
</dbReference>
<gene>
    <name evidence="1" type="primary">Acey_s0255.g329</name>
    <name evidence="1" type="ORF">Y032_0255g329</name>
</gene>